<reference evidence="11" key="1">
    <citation type="journal article" date="2013" name="Genetics">
        <title>The draft genome and transcriptome of Panagrellus redivivus are shaped by the harsh demands of a free-living lifestyle.</title>
        <authorList>
            <person name="Srinivasan J."/>
            <person name="Dillman A.R."/>
            <person name="Macchietto M.G."/>
            <person name="Heikkinen L."/>
            <person name="Lakso M."/>
            <person name="Fracchia K.M."/>
            <person name="Antoshechkin I."/>
            <person name="Mortazavi A."/>
            <person name="Wong G."/>
            <person name="Sternberg P.W."/>
        </authorList>
    </citation>
    <scope>NUCLEOTIDE SEQUENCE [LARGE SCALE GENOMIC DNA]</scope>
    <source>
        <strain evidence="11">MT8872</strain>
    </source>
</reference>
<dbReference type="GO" id="GO:0004722">
    <property type="term" value="F:protein serine/threonine phosphatase activity"/>
    <property type="evidence" value="ECO:0007669"/>
    <property type="project" value="UniProtKB-EC"/>
</dbReference>
<dbReference type="InterPro" id="IPR029052">
    <property type="entry name" value="Metallo-depent_PP-like"/>
</dbReference>
<dbReference type="SUPFAM" id="SSF48452">
    <property type="entry name" value="TPR-like"/>
    <property type="match status" value="1"/>
</dbReference>
<dbReference type="Gene3D" id="1.25.40.10">
    <property type="entry name" value="Tetratricopeptide repeat domain"/>
    <property type="match status" value="1"/>
</dbReference>
<dbReference type="PANTHER" id="PTHR45668:SF5">
    <property type="entry name" value="SERINE_THREONINE-PROTEIN PHOSPHATASE 5"/>
    <property type="match status" value="1"/>
</dbReference>
<feature type="active site" description="Proton donor/acceptor" evidence="8">
    <location>
        <position position="294"/>
    </location>
</feature>
<dbReference type="WBParaSite" id="Pan_g23519.t1">
    <property type="protein sequence ID" value="Pan_g23519.t1"/>
    <property type="gene ID" value="Pan_g23519"/>
</dbReference>
<dbReference type="InterPro" id="IPR006186">
    <property type="entry name" value="Ser/Thr-sp_prot-phosphatase"/>
</dbReference>
<feature type="repeat" description="TPR" evidence="9">
    <location>
        <begin position="89"/>
        <end position="122"/>
    </location>
</feature>
<dbReference type="PIRSF" id="PIRSF033096">
    <property type="entry name" value="PPPtase_5"/>
    <property type="match status" value="1"/>
</dbReference>
<dbReference type="PANTHER" id="PTHR45668">
    <property type="entry name" value="SERINE/THREONINE-PROTEIN PHOSPHATASE 5-RELATED"/>
    <property type="match status" value="1"/>
</dbReference>
<dbReference type="SMART" id="SM00156">
    <property type="entry name" value="PP2Ac"/>
    <property type="match status" value="1"/>
</dbReference>
<dbReference type="Gene3D" id="3.60.21.10">
    <property type="match status" value="1"/>
</dbReference>
<evidence type="ECO:0000256" key="1">
    <source>
        <dbReference type="ARBA" id="ARBA00001936"/>
    </source>
</evidence>
<evidence type="ECO:0000256" key="3">
    <source>
        <dbReference type="ARBA" id="ARBA00013081"/>
    </source>
</evidence>
<name>A0A7E4VP14_PANRE</name>
<sequence>MTAAEKVVDEYASVDNPVERAAKIKEVANGFFKDEKYDVAIDLYTKAIDLDPMQPTYYGNRSIASLRKELFGSALADADQAIKLDPAYIKAYFRRASANMALGRFKLALKDYDTVRKFRPKDVDANQKFTECQKIVKRIAFEKAIACEVVSKVSTINLDEYRVEESYDGPRLDGDITPEFMIELVAHFKAQKKLHIRYAYKIFLAVYEYLKTLPSLVHINVPDGKKFTICGDVHGQFYDLANIFELNGLPSEENPYLFNGDFVDRGSFSVEVIFTLLGYKLLYPNHFYMSRGNHESENMNKIYGFEGEVKAKYNAKMADAFTELFNKLPLAHVVNNKIFCCHGGLFADTTATLKQIEAVDRDRQPPEDGIMCGLLWSDPQDEPGIGLSKRGAGIQFGPDITEKFLATNDLLYVVRLVFLPHYSACNSGMRGSPGTRNWWGFPRGSPGISPGIPGDY</sequence>
<evidence type="ECO:0000313" key="12">
    <source>
        <dbReference type="WBParaSite" id="Pan_g23519.t1"/>
    </source>
</evidence>
<dbReference type="PRINTS" id="PR00114">
    <property type="entry name" value="STPHPHTASE"/>
</dbReference>
<proteinExistence type="inferred from homology"/>
<dbReference type="InterPro" id="IPR004843">
    <property type="entry name" value="Calcineurin-like_PHP"/>
</dbReference>
<keyword evidence="9" id="KW-0802">TPR repeat</keyword>
<dbReference type="InterPro" id="IPR013235">
    <property type="entry name" value="PPP_dom"/>
</dbReference>
<dbReference type="InterPro" id="IPR019734">
    <property type="entry name" value="TPR_rpt"/>
</dbReference>
<keyword evidence="5" id="KW-0677">Repeat</keyword>
<feature type="domain" description="Serine/threonine specific protein phosphatases" evidence="10">
    <location>
        <begin position="194"/>
        <end position="440"/>
    </location>
</feature>
<evidence type="ECO:0000256" key="4">
    <source>
        <dbReference type="ARBA" id="ARBA00022723"/>
    </source>
</evidence>
<dbReference type="SUPFAM" id="SSF56300">
    <property type="entry name" value="Metallo-dependent phosphatases"/>
    <property type="match status" value="1"/>
</dbReference>
<evidence type="ECO:0000256" key="5">
    <source>
        <dbReference type="ARBA" id="ARBA00022737"/>
    </source>
</evidence>
<dbReference type="InterPro" id="IPR051134">
    <property type="entry name" value="PPP_phosphatase"/>
</dbReference>
<feature type="repeat" description="TPR" evidence="9">
    <location>
        <begin position="21"/>
        <end position="54"/>
    </location>
</feature>
<keyword evidence="4" id="KW-0479">Metal-binding</keyword>
<dbReference type="InterPro" id="IPR011990">
    <property type="entry name" value="TPR-like_helical_dom_sf"/>
</dbReference>
<evidence type="ECO:0000256" key="9">
    <source>
        <dbReference type="PROSITE-ProRule" id="PRU00339"/>
    </source>
</evidence>
<keyword evidence="6" id="KW-0378">Hydrolase</keyword>
<protein>
    <recommendedName>
        <fullName evidence="3">protein-serine/threonine phosphatase</fullName>
        <ecNumber evidence="3">3.1.3.16</ecNumber>
    </recommendedName>
</protein>
<accession>A0A7E4VP14</accession>
<evidence type="ECO:0000256" key="2">
    <source>
        <dbReference type="ARBA" id="ARBA00008786"/>
    </source>
</evidence>
<dbReference type="SMART" id="SM00028">
    <property type="entry name" value="TPR"/>
    <property type="match status" value="3"/>
</dbReference>
<evidence type="ECO:0000259" key="10">
    <source>
        <dbReference type="SMART" id="SM00156"/>
    </source>
</evidence>
<dbReference type="AlphaFoldDB" id="A0A7E4VP14"/>
<evidence type="ECO:0000313" key="11">
    <source>
        <dbReference type="Proteomes" id="UP000492821"/>
    </source>
</evidence>
<dbReference type="Pfam" id="PF08321">
    <property type="entry name" value="PPP5"/>
    <property type="match status" value="1"/>
</dbReference>
<organism evidence="11 12">
    <name type="scientific">Panagrellus redivivus</name>
    <name type="common">Microworm</name>
    <dbReference type="NCBI Taxonomy" id="6233"/>
    <lineage>
        <taxon>Eukaryota</taxon>
        <taxon>Metazoa</taxon>
        <taxon>Ecdysozoa</taxon>
        <taxon>Nematoda</taxon>
        <taxon>Chromadorea</taxon>
        <taxon>Rhabditida</taxon>
        <taxon>Tylenchina</taxon>
        <taxon>Panagrolaimomorpha</taxon>
        <taxon>Panagrolaimoidea</taxon>
        <taxon>Panagrolaimidae</taxon>
        <taxon>Panagrellus</taxon>
    </lineage>
</organism>
<keyword evidence="7" id="KW-0464">Manganese</keyword>
<dbReference type="EC" id="3.1.3.16" evidence="3"/>
<evidence type="ECO:0000256" key="8">
    <source>
        <dbReference type="PIRSR" id="PIRSR033096-1"/>
    </source>
</evidence>
<evidence type="ECO:0000256" key="6">
    <source>
        <dbReference type="ARBA" id="ARBA00022801"/>
    </source>
</evidence>
<dbReference type="GO" id="GO:0046872">
    <property type="term" value="F:metal ion binding"/>
    <property type="evidence" value="ECO:0007669"/>
    <property type="project" value="UniProtKB-KW"/>
</dbReference>
<reference evidence="12" key="2">
    <citation type="submission" date="2020-10" db="UniProtKB">
        <authorList>
            <consortium name="WormBaseParasite"/>
        </authorList>
    </citation>
    <scope>IDENTIFICATION</scope>
</reference>
<dbReference type="Proteomes" id="UP000492821">
    <property type="component" value="Unassembled WGS sequence"/>
</dbReference>
<comment type="cofactor">
    <cofactor evidence="1">
        <name>Mn(2+)</name>
        <dbReference type="ChEBI" id="CHEBI:29035"/>
    </cofactor>
</comment>
<dbReference type="PROSITE" id="PS50005">
    <property type="entry name" value="TPR"/>
    <property type="match status" value="2"/>
</dbReference>
<evidence type="ECO:0000256" key="7">
    <source>
        <dbReference type="ARBA" id="ARBA00023211"/>
    </source>
</evidence>
<comment type="similarity">
    <text evidence="2">Belongs to the PPP phosphatase family. PP-5 (PP-T) subfamily.</text>
</comment>
<keyword evidence="11" id="KW-1185">Reference proteome</keyword>
<dbReference type="Pfam" id="PF00149">
    <property type="entry name" value="Metallophos"/>
    <property type="match status" value="1"/>
</dbReference>